<dbReference type="SUPFAM" id="SSF55874">
    <property type="entry name" value="ATPase domain of HSP90 chaperone/DNA topoisomerase II/histidine kinase"/>
    <property type="match status" value="1"/>
</dbReference>
<dbReference type="Pfam" id="PF00512">
    <property type="entry name" value="HisKA"/>
    <property type="match status" value="1"/>
</dbReference>
<dbReference type="Gene3D" id="1.10.287.130">
    <property type="match status" value="1"/>
</dbReference>
<evidence type="ECO:0000256" key="1">
    <source>
        <dbReference type="ARBA" id="ARBA00000085"/>
    </source>
</evidence>
<feature type="domain" description="PAS" evidence="17">
    <location>
        <begin position="261"/>
        <end position="309"/>
    </location>
</feature>
<evidence type="ECO:0000256" key="3">
    <source>
        <dbReference type="ARBA" id="ARBA00012438"/>
    </source>
</evidence>
<evidence type="ECO:0000259" key="19">
    <source>
        <dbReference type="PROSITE" id="PS50885"/>
    </source>
</evidence>
<comment type="catalytic activity">
    <reaction evidence="1">
        <text>ATP + protein L-histidine = ADP + protein N-phospho-L-histidine.</text>
        <dbReference type="EC" id="2.7.13.3"/>
    </reaction>
</comment>
<dbReference type="Pfam" id="PF23846">
    <property type="entry name" value="Cache_WalK"/>
    <property type="match status" value="1"/>
</dbReference>
<dbReference type="SUPFAM" id="SSF103190">
    <property type="entry name" value="Sensory domain-like"/>
    <property type="match status" value="1"/>
</dbReference>
<keyword evidence="6" id="KW-0808">Transferase</keyword>
<dbReference type="Proteomes" id="UP000033695">
    <property type="component" value="Unassembled WGS sequence"/>
</dbReference>
<dbReference type="SMART" id="SM00388">
    <property type="entry name" value="HisKA"/>
    <property type="match status" value="1"/>
</dbReference>
<evidence type="ECO:0000256" key="15">
    <source>
        <dbReference type="SAM" id="Phobius"/>
    </source>
</evidence>
<dbReference type="InterPro" id="IPR049814">
    <property type="entry name" value="Resp_reg_WalK"/>
</dbReference>
<organism evidence="20 21">
    <name type="scientific">Bombilactobacillus mellis</name>
    <dbReference type="NCBI Taxonomy" id="1218508"/>
    <lineage>
        <taxon>Bacteria</taxon>
        <taxon>Bacillati</taxon>
        <taxon>Bacillota</taxon>
        <taxon>Bacilli</taxon>
        <taxon>Lactobacillales</taxon>
        <taxon>Lactobacillaceae</taxon>
        <taxon>Bombilactobacillus</taxon>
    </lineage>
</organism>
<evidence type="ECO:0000256" key="5">
    <source>
        <dbReference type="ARBA" id="ARBA00022553"/>
    </source>
</evidence>
<dbReference type="CDD" id="cd00082">
    <property type="entry name" value="HisKA"/>
    <property type="match status" value="1"/>
</dbReference>
<dbReference type="InterPro" id="IPR003661">
    <property type="entry name" value="HisK_dim/P_dom"/>
</dbReference>
<keyword evidence="13 15" id="KW-0472">Membrane</keyword>
<dbReference type="InterPro" id="IPR036097">
    <property type="entry name" value="HisK_dim/P_sf"/>
</dbReference>
<dbReference type="PROSITE" id="PS50113">
    <property type="entry name" value="PAC"/>
    <property type="match status" value="1"/>
</dbReference>
<keyword evidence="4" id="KW-1003">Cell membrane</keyword>
<sequence length="626" mass="70122">MNNKIKFFSSIQFKVAAIFILLLLVTIEIIGAYFVHSLEQQNIESFEAQVQLPSYVTTSLASNLSSSSAKTRRSVQTTINDISNIQNSDIEIVNSQGKIVALKNNNNSQNSVGQRTTNTQIKDVIYSGRKTTQISHNDRDGSYYVSITPLVSSNGDNNTVVGAVYVRANMDQVYKNINNIVFIFFVASLVAGLLGALISIVVARAITRPIAEMRKQAIRMANGDYSGQVRVYSEDELGQLAVAVNNLSVRVEEEQENSDAERNRLDSVLSQMTDGVVATDRHGNITIINEAAQAFLNVDQKTAFSEQLVDLLGINSTTSFDDLLSNQDERIIEPAADSEGDNLILQADFSLIKRNTGFVTGLVCVLHDVTEQRKIDNDRRLFVSNVSHELRTPLTSLRSYVETLNDGAWQDSQLAPRFLKVIQEETERMIRMVNSLLDLSRFDQGTAKINVELVNFNEFFNFILDRFDMLIKNDQDKAQAAGKPFKKYSIKRVFTQKDLWVEIDPDKMTQAIDNIMNNAIKYSPNGGTITCRLNDTQRYIILSITDQGLGIPRKDLKKVFDRFYRVDKARSRKQGGTGLGLSISKEVIEAQGGHVWVNSMENRGSTFYISLPYDAKEVGGDWDEAY</sequence>
<evidence type="ECO:0000256" key="7">
    <source>
        <dbReference type="ARBA" id="ARBA00022692"/>
    </source>
</evidence>
<dbReference type="Pfam" id="PF02518">
    <property type="entry name" value="HATPase_c"/>
    <property type="match status" value="1"/>
</dbReference>
<dbReference type="InterPro" id="IPR029151">
    <property type="entry name" value="Sensor-like_sf"/>
</dbReference>
<dbReference type="Pfam" id="PF00989">
    <property type="entry name" value="PAS"/>
    <property type="match status" value="1"/>
</dbReference>
<dbReference type="InterPro" id="IPR050351">
    <property type="entry name" value="BphY/WalK/GraS-like"/>
</dbReference>
<feature type="transmembrane region" description="Helical" evidence="15">
    <location>
        <begin position="180"/>
        <end position="206"/>
    </location>
</feature>
<evidence type="ECO:0000256" key="8">
    <source>
        <dbReference type="ARBA" id="ARBA00022741"/>
    </source>
</evidence>
<dbReference type="CDD" id="cd06225">
    <property type="entry name" value="HAMP"/>
    <property type="match status" value="1"/>
</dbReference>
<dbReference type="GO" id="GO:0006355">
    <property type="term" value="P:regulation of DNA-templated transcription"/>
    <property type="evidence" value="ECO:0007669"/>
    <property type="project" value="InterPro"/>
</dbReference>
<keyword evidence="12" id="KW-0902">Two-component regulatory system</keyword>
<dbReference type="GO" id="GO:0016036">
    <property type="term" value="P:cellular response to phosphate starvation"/>
    <property type="evidence" value="ECO:0007669"/>
    <property type="project" value="TreeGrafter"/>
</dbReference>
<dbReference type="GO" id="GO:0005524">
    <property type="term" value="F:ATP binding"/>
    <property type="evidence" value="ECO:0007669"/>
    <property type="project" value="UniProtKB-KW"/>
</dbReference>
<reference evidence="20 21" key="1">
    <citation type="submission" date="2014-12" db="EMBL/GenBank/DDBJ databases">
        <title>Comparative genomics of the lactic acid bacteria isolated from the honey bee gut.</title>
        <authorList>
            <person name="Ellegaard K.M."/>
            <person name="Tamarit D."/>
            <person name="Javelind E."/>
            <person name="Olofsson T."/>
            <person name="Andersson S.G."/>
            <person name="Vasquez A."/>
        </authorList>
    </citation>
    <scope>NUCLEOTIDE SEQUENCE [LARGE SCALE GENOMIC DNA]</scope>
    <source>
        <strain evidence="20 21">Hon2</strain>
    </source>
</reference>
<dbReference type="InterPro" id="IPR000700">
    <property type="entry name" value="PAS-assoc_C"/>
</dbReference>
<evidence type="ECO:0000313" key="21">
    <source>
        <dbReference type="Proteomes" id="UP000033695"/>
    </source>
</evidence>
<dbReference type="PANTHER" id="PTHR45453:SF1">
    <property type="entry name" value="PHOSPHATE REGULON SENSOR PROTEIN PHOR"/>
    <property type="match status" value="1"/>
</dbReference>
<dbReference type="HOGENOM" id="CLU_000445_89_2_9"/>
<dbReference type="CDD" id="cd00075">
    <property type="entry name" value="HATPase"/>
    <property type="match status" value="1"/>
</dbReference>
<feature type="transmembrane region" description="Helical" evidence="15">
    <location>
        <begin position="12"/>
        <end position="35"/>
    </location>
</feature>
<evidence type="ECO:0000256" key="9">
    <source>
        <dbReference type="ARBA" id="ARBA00022777"/>
    </source>
</evidence>
<evidence type="ECO:0000256" key="11">
    <source>
        <dbReference type="ARBA" id="ARBA00022989"/>
    </source>
</evidence>
<dbReference type="STRING" id="1218508.JG29_00440"/>
<feature type="domain" description="HAMP" evidence="19">
    <location>
        <begin position="204"/>
        <end position="256"/>
    </location>
</feature>
<evidence type="ECO:0000256" key="10">
    <source>
        <dbReference type="ARBA" id="ARBA00022840"/>
    </source>
</evidence>
<dbReference type="Gene3D" id="3.30.450.20">
    <property type="entry name" value="PAS domain"/>
    <property type="match status" value="2"/>
</dbReference>
<feature type="domain" description="PAC" evidence="18">
    <location>
        <begin position="325"/>
        <end position="381"/>
    </location>
</feature>
<dbReference type="SUPFAM" id="SSF47384">
    <property type="entry name" value="Homodimeric domain of signal transducing histidine kinase"/>
    <property type="match status" value="1"/>
</dbReference>
<dbReference type="Gene3D" id="3.30.565.10">
    <property type="entry name" value="Histidine kinase-like ATPase, C-terminal domain"/>
    <property type="match status" value="1"/>
</dbReference>
<dbReference type="InterPro" id="IPR003660">
    <property type="entry name" value="HAMP_dom"/>
</dbReference>
<proteinExistence type="predicted"/>
<dbReference type="PRINTS" id="PR00344">
    <property type="entry name" value="BCTRLSENSOR"/>
</dbReference>
<dbReference type="PATRIC" id="fig|1218508.4.peg.45"/>
<dbReference type="CDD" id="cd00130">
    <property type="entry name" value="PAS"/>
    <property type="match status" value="1"/>
</dbReference>
<dbReference type="FunFam" id="1.10.287.130:FF:000001">
    <property type="entry name" value="Two-component sensor histidine kinase"/>
    <property type="match status" value="1"/>
</dbReference>
<evidence type="ECO:0000259" key="17">
    <source>
        <dbReference type="PROSITE" id="PS50112"/>
    </source>
</evidence>
<dbReference type="OrthoDB" id="9813151at2"/>
<dbReference type="InterPro" id="IPR000014">
    <property type="entry name" value="PAS"/>
</dbReference>
<evidence type="ECO:0000256" key="2">
    <source>
        <dbReference type="ARBA" id="ARBA00004651"/>
    </source>
</evidence>
<dbReference type="GO" id="GO:0004721">
    <property type="term" value="F:phosphoprotein phosphatase activity"/>
    <property type="evidence" value="ECO:0007669"/>
    <property type="project" value="TreeGrafter"/>
</dbReference>
<dbReference type="Gene3D" id="1.10.8.500">
    <property type="entry name" value="HAMP domain in histidine kinase"/>
    <property type="match status" value="1"/>
</dbReference>
<comment type="caution">
    <text evidence="20">The sequence shown here is derived from an EMBL/GenBank/DDBJ whole genome shotgun (WGS) entry which is preliminary data.</text>
</comment>
<dbReference type="GO" id="GO:0000155">
    <property type="term" value="F:phosphorelay sensor kinase activity"/>
    <property type="evidence" value="ECO:0007669"/>
    <property type="project" value="InterPro"/>
</dbReference>
<dbReference type="EC" id="2.7.13.3" evidence="3"/>
<dbReference type="SMART" id="SM00091">
    <property type="entry name" value="PAS"/>
    <property type="match status" value="1"/>
</dbReference>
<dbReference type="SMART" id="SM00387">
    <property type="entry name" value="HATPase_c"/>
    <property type="match status" value="1"/>
</dbReference>
<dbReference type="Pfam" id="PF00672">
    <property type="entry name" value="HAMP"/>
    <property type="match status" value="1"/>
</dbReference>
<dbReference type="PROSITE" id="PS50109">
    <property type="entry name" value="HIS_KIN"/>
    <property type="match status" value="1"/>
</dbReference>
<dbReference type="EMBL" id="JXBZ01000002">
    <property type="protein sequence ID" value="KJY51002.1"/>
    <property type="molecule type" value="Genomic_DNA"/>
</dbReference>
<keyword evidence="5" id="KW-0597">Phosphoprotein</keyword>
<evidence type="ECO:0000256" key="6">
    <source>
        <dbReference type="ARBA" id="ARBA00022679"/>
    </source>
</evidence>
<dbReference type="NCBIfam" id="NF033092">
    <property type="entry name" value="HK_WalK"/>
    <property type="match status" value="1"/>
</dbReference>
<name>A0A0F4KWL5_9LACO</name>
<evidence type="ECO:0000313" key="20">
    <source>
        <dbReference type="EMBL" id="KJY51002.1"/>
    </source>
</evidence>
<dbReference type="PROSITE" id="PS50112">
    <property type="entry name" value="PAS"/>
    <property type="match status" value="1"/>
</dbReference>
<keyword evidence="14" id="KW-0175">Coiled coil</keyword>
<dbReference type="InterPro" id="IPR036890">
    <property type="entry name" value="HATPase_C_sf"/>
</dbReference>
<dbReference type="InterPro" id="IPR003594">
    <property type="entry name" value="HATPase_dom"/>
</dbReference>
<dbReference type="InterPro" id="IPR005467">
    <property type="entry name" value="His_kinase_dom"/>
</dbReference>
<dbReference type="PANTHER" id="PTHR45453">
    <property type="entry name" value="PHOSPHATE REGULON SENSOR PROTEIN PHOR"/>
    <property type="match status" value="1"/>
</dbReference>
<keyword evidence="9 20" id="KW-0418">Kinase</keyword>
<comment type="subcellular location">
    <subcellularLocation>
        <location evidence="2">Cell membrane</location>
        <topology evidence="2">Multi-pass membrane protein</topology>
    </subcellularLocation>
</comment>
<keyword evidence="21" id="KW-1185">Reference proteome</keyword>
<gene>
    <name evidence="20" type="ORF">JG29_00440</name>
</gene>
<dbReference type="FunFam" id="3.30.565.10:FF:000006">
    <property type="entry name" value="Sensor histidine kinase WalK"/>
    <property type="match status" value="1"/>
</dbReference>
<accession>A0A0F4KWL5</accession>
<keyword evidence="7 15" id="KW-0812">Transmembrane</keyword>
<evidence type="ECO:0000259" key="16">
    <source>
        <dbReference type="PROSITE" id="PS50109"/>
    </source>
</evidence>
<dbReference type="GO" id="GO:0005886">
    <property type="term" value="C:plasma membrane"/>
    <property type="evidence" value="ECO:0007669"/>
    <property type="project" value="UniProtKB-SubCell"/>
</dbReference>
<dbReference type="InterPro" id="IPR013767">
    <property type="entry name" value="PAS_fold"/>
</dbReference>
<feature type="coiled-coil region" evidence="14">
    <location>
        <begin position="244"/>
        <end position="271"/>
    </location>
</feature>
<protein>
    <recommendedName>
        <fullName evidence="3">histidine kinase</fullName>
        <ecNumber evidence="3">2.7.13.3</ecNumber>
    </recommendedName>
</protein>
<keyword evidence="11 15" id="KW-1133">Transmembrane helix</keyword>
<dbReference type="InterPro" id="IPR035965">
    <property type="entry name" value="PAS-like_dom_sf"/>
</dbReference>
<dbReference type="PROSITE" id="PS50885">
    <property type="entry name" value="HAMP"/>
    <property type="match status" value="1"/>
</dbReference>
<evidence type="ECO:0000256" key="4">
    <source>
        <dbReference type="ARBA" id="ARBA00022475"/>
    </source>
</evidence>
<dbReference type="SUPFAM" id="SSF55785">
    <property type="entry name" value="PYP-like sensor domain (PAS domain)"/>
    <property type="match status" value="1"/>
</dbReference>
<keyword evidence="8" id="KW-0547">Nucleotide-binding</keyword>
<dbReference type="SUPFAM" id="SSF158472">
    <property type="entry name" value="HAMP domain-like"/>
    <property type="match status" value="1"/>
</dbReference>
<dbReference type="SMART" id="SM00304">
    <property type="entry name" value="HAMP"/>
    <property type="match status" value="1"/>
</dbReference>
<feature type="domain" description="Histidine kinase" evidence="16">
    <location>
        <begin position="385"/>
        <end position="615"/>
    </location>
</feature>
<evidence type="ECO:0000256" key="12">
    <source>
        <dbReference type="ARBA" id="ARBA00023012"/>
    </source>
</evidence>
<dbReference type="RefSeq" id="WP_045921970.1">
    <property type="nucleotide sequence ID" value="NZ_JAAEDZ010000005.1"/>
</dbReference>
<evidence type="ECO:0000259" key="18">
    <source>
        <dbReference type="PROSITE" id="PS50113"/>
    </source>
</evidence>
<evidence type="ECO:0000256" key="13">
    <source>
        <dbReference type="ARBA" id="ARBA00023136"/>
    </source>
</evidence>
<evidence type="ECO:0000256" key="14">
    <source>
        <dbReference type="SAM" id="Coils"/>
    </source>
</evidence>
<dbReference type="InterPro" id="IPR057640">
    <property type="entry name" value="Cache_WalK"/>
</dbReference>
<dbReference type="AlphaFoldDB" id="A0A0F4KWL5"/>
<dbReference type="InterPro" id="IPR004358">
    <property type="entry name" value="Sig_transdc_His_kin-like_C"/>
</dbReference>
<keyword evidence="10" id="KW-0067">ATP-binding</keyword>